<dbReference type="AlphaFoldDB" id="L1IK57"/>
<dbReference type="HOGENOM" id="CLU_1998569_0_0_1"/>
<dbReference type="EMBL" id="JH993078">
    <property type="protein sequence ID" value="EKX36190.1"/>
    <property type="molecule type" value="Genomic_DNA"/>
</dbReference>
<feature type="region of interest" description="Disordered" evidence="1">
    <location>
        <begin position="1"/>
        <end position="31"/>
    </location>
</feature>
<reference evidence="4" key="2">
    <citation type="submission" date="2012-11" db="EMBL/GenBank/DDBJ databases">
        <authorList>
            <person name="Kuo A."/>
            <person name="Curtis B.A."/>
            <person name="Tanifuji G."/>
            <person name="Burki F."/>
            <person name="Gruber A."/>
            <person name="Irimia M."/>
            <person name="Maruyama S."/>
            <person name="Arias M.C."/>
            <person name="Ball S.G."/>
            <person name="Gile G.H."/>
            <person name="Hirakawa Y."/>
            <person name="Hopkins J.F."/>
            <person name="Rensing S.A."/>
            <person name="Schmutz J."/>
            <person name="Symeonidi A."/>
            <person name="Elias M."/>
            <person name="Eveleigh R.J."/>
            <person name="Herman E.K."/>
            <person name="Klute M.J."/>
            <person name="Nakayama T."/>
            <person name="Obornik M."/>
            <person name="Reyes-Prieto A."/>
            <person name="Armbrust E.V."/>
            <person name="Aves S.J."/>
            <person name="Beiko R.G."/>
            <person name="Coutinho P."/>
            <person name="Dacks J.B."/>
            <person name="Durnford D.G."/>
            <person name="Fast N.M."/>
            <person name="Green B.R."/>
            <person name="Grisdale C."/>
            <person name="Hempe F."/>
            <person name="Henrissat B."/>
            <person name="Hoppner M.P."/>
            <person name="Ishida K.-I."/>
            <person name="Kim E."/>
            <person name="Koreny L."/>
            <person name="Kroth P.G."/>
            <person name="Liu Y."/>
            <person name="Malik S.-B."/>
            <person name="Maier U.G."/>
            <person name="McRose D."/>
            <person name="Mock T."/>
            <person name="Neilson J.A."/>
            <person name="Onodera N.T."/>
            <person name="Poole A.M."/>
            <person name="Pritham E.J."/>
            <person name="Richards T.A."/>
            <person name="Rocap G."/>
            <person name="Roy S.W."/>
            <person name="Sarai C."/>
            <person name="Schaack S."/>
            <person name="Shirato S."/>
            <person name="Slamovits C.H."/>
            <person name="Spencer D.F."/>
            <person name="Suzuki S."/>
            <person name="Worden A.Z."/>
            <person name="Zauner S."/>
            <person name="Barry K."/>
            <person name="Bell C."/>
            <person name="Bharti A.K."/>
            <person name="Crow J.A."/>
            <person name="Grimwood J."/>
            <person name="Kramer R."/>
            <person name="Lindquist E."/>
            <person name="Lucas S."/>
            <person name="Salamov A."/>
            <person name="McFadden G.I."/>
            <person name="Lane C.E."/>
            <person name="Keeling P.J."/>
            <person name="Gray M.W."/>
            <person name="Grigoriev I.V."/>
            <person name="Archibald J.M."/>
        </authorList>
    </citation>
    <scope>NUCLEOTIDE SEQUENCE</scope>
    <source>
        <strain evidence="4">CCMP2712</strain>
    </source>
</reference>
<evidence type="ECO:0000313" key="2">
    <source>
        <dbReference type="EMBL" id="EKX36190.1"/>
    </source>
</evidence>
<dbReference type="RefSeq" id="XP_005823170.1">
    <property type="nucleotide sequence ID" value="XM_005823113.1"/>
</dbReference>
<accession>L1IK57</accession>
<organism evidence="2">
    <name type="scientific">Guillardia theta (strain CCMP2712)</name>
    <name type="common">Cryptophyte</name>
    <dbReference type="NCBI Taxonomy" id="905079"/>
    <lineage>
        <taxon>Eukaryota</taxon>
        <taxon>Cryptophyceae</taxon>
        <taxon>Pyrenomonadales</taxon>
        <taxon>Geminigeraceae</taxon>
        <taxon>Guillardia</taxon>
    </lineage>
</organism>
<dbReference type="GeneID" id="17292937"/>
<gene>
    <name evidence="2" type="ORF">GUITHDRAFT_155316</name>
</gene>
<dbReference type="EnsemblProtists" id="EKX36190">
    <property type="protein sequence ID" value="EKX36190"/>
    <property type="gene ID" value="GUITHDRAFT_155316"/>
</dbReference>
<sequence length="125" mass="14228">MTAACDAGNVENESSFDKLPDPKTRSEMLRRPDRHLWEQAEKEEIAKIESRGVWVVVTRDQKNRESNHSVLARGLWVYASKRDLKGKILKRKGRLVIMGNLLPSSEELFAPTTSLDNIRLLLSIA</sequence>
<evidence type="ECO:0000256" key="1">
    <source>
        <dbReference type="SAM" id="MobiDB-lite"/>
    </source>
</evidence>
<keyword evidence="4" id="KW-1185">Reference proteome</keyword>
<proteinExistence type="predicted"/>
<reference evidence="3" key="3">
    <citation type="submission" date="2016-03" db="UniProtKB">
        <authorList>
            <consortium name="EnsemblProtists"/>
        </authorList>
    </citation>
    <scope>IDENTIFICATION</scope>
</reference>
<evidence type="ECO:0000313" key="3">
    <source>
        <dbReference type="EnsemblProtists" id="EKX36190"/>
    </source>
</evidence>
<feature type="compositionally biased region" description="Basic and acidic residues" evidence="1">
    <location>
        <begin position="15"/>
        <end position="31"/>
    </location>
</feature>
<dbReference type="PaxDb" id="55529-EKX36190"/>
<evidence type="ECO:0000313" key="4">
    <source>
        <dbReference type="Proteomes" id="UP000011087"/>
    </source>
</evidence>
<name>L1IK57_GUITC</name>
<dbReference type="Proteomes" id="UP000011087">
    <property type="component" value="Unassembled WGS sequence"/>
</dbReference>
<protein>
    <submittedName>
        <fullName evidence="2 3">Uncharacterized protein</fullName>
    </submittedName>
</protein>
<feature type="non-terminal residue" evidence="2">
    <location>
        <position position="125"/>
    </location>
</feature>
<reference evidence="2 4" key="1">
    <citation type="journal article" date="2012" name="Nature">
        <title>Algal genomes reveal evolutionary mosaicism and the fate of nucleomorphs.</title>
        <authorList>
            <consortium name="DOE Joint Genome Institute"/>
            <person name="Curtis B.A."/>
            <person name="Tanifuji G."/>
            <person name="Burki F."/>
            <person name="Gruber A."/>
            <person name="Irimia M."/>
            <person name="Maruyama S."/>
            <person name="Arias M.C."/>
            <person name="Ball S.G."/>
            <person name="Gile G.H."/>
            <person name="Hirakawa Y."/>
            <person name="Hopkins J.F."/>
            <person name="Kuo A."/>
            <person name="Rensing S.A."/>
            <person name="Schmutz J."/>
            <person name="Symeonidi A."/>
            <person name="Elias M."/>
            <person name="Eveleigh R.J."/>
            <person name="Herman E.K."/>
            <person name="Klute M.J."/>
            <person name="Nakayama T."/>
            <person name="Obornik M."/>
            <person name="Reyes-Prieto A."/>
            <person name="Armbrust E.V."/>
            <person name="Aves S.J."/>
            <person name="Beiko R.G."/>
            <person name="Coutinho P."/>
            <person name="Dacks J.B."/>
            <person name="Durnford D.G."/>
            <person name="Fast N.M."/>
            <person name="Green B.R."/>
            <person name="Grisdale C.J."/>
            <person name="Hempel F."/>
            <person name="Henrissat B."/>
            <person name="Hoppner M.P."/>
            <person name="Ishida K."/>
            <person name="Kim E."/>
            <person name="Koreny L."/>
            <person name="Kroth P.G."/>
            <person name="Liu Y."/>
            <person name="Malik S.B."/>
            <person name="Maier U.G."/>
            <person name="McRose D."/>
            <person name="Mock T."/>
            <person name="Neilson J.A."/>
            <person name="Onodera N.T."/>
            <person name="Poole A.M."/>
            <person name="Pritham E.J."/>
            <person name="Richards T.A."/>
            <person name="Rocap G."/>
            <person name="Roy S.W."/>
            <person name="Sarai C."/>
            <person name="Schaack S."/>
            <person name="Shirato S."/>
            <person name="Slamovits C.H."/>
            <person name="Spencer D.F."/>
            <person name="Suzuki S."/>
            <person name="Worden A.Z."/>
            <person name="Zauner S."/>
            <person name="Barry K."/>
            <person name="Bell C."/>
            <person name="Bharti A.K."/>
            <person name="Crow J.A."/>
            <person name="Grimwood J."/>
            <person name="Kramer R."/>
            <person name="Lindquist E."/>
            <person name="Lucas S."/>
            <person name="Salamov A."/>
            <person name="McFadden G.I."/>
            <person name="Lane C.E."/>
            <person name="Keeling P.J."/>
            <person name="Gray M.W."/>
            <person name="Grigoriev I.V."/>
            <person name="Archibald J.M."/>
        </authorList>
    </citation>
    <scope>NUCLEOTIDE SEQUENCE</scope>
    <source>
        <strain evidence="2 4">CCMP2712</strain>
    </source>
</reference>
<dbReference type="KEGG" id="gtt:GUITHDRAFT_155316"/>
<dbReference type="STRING" id="905079.L1IK57"/>